<reference evidence="9" key="1">
    <citation type="submission" date="2021-12" db="EMBL/GenBank/DDBJ databases">
        <authorList>
            <person name="Rodrigo-Torres L."/>
            <person name="Arahal R. D."/>
            <person name="Lucena T."/>
        </authorList>
    </citation>
    <scope>NUCLEOTIDE SEQUENCE</scope>
    <source>
        <strain evidence="9">CECT 8226</strain>
    </source>
</reference>
<dbReference type="InterPro" id="IPR025943">
    <property type="entry name" value="Sigma_54_int_dom_ATP-bd_2"/>
</dbReference>
<organism evidence="9 10">
    <name type="scientific">Vibrio hippocampi</name>
    <dbReference type="NCBI Taxonomy" id="654686"/>
    <lineage>
        <taxon>Bacteria</taxon>
        <taxon>Pseudomonadati</taxon>
        <taxon>Pseudomonadota</taxon>
        <taxon>Gammaproteobacteria</taxon>
        <taxon>Vibrionales</taxon>
        <taxon>Vibrionaceae</taxon>
        <taxon>Vibrio</taxon>
    </lineage>
</organism>
<dbReference type="SUPFAM" id="SSF52540">
    <property type="entry name" value="P-loop containing nucleoside triphosphate hydrolases"/>
    <property type="match status" value="1"/>
</dbReference>
<dbReference type="InterPro" id="IPR011006">
    <property type="entry name" value="CheY-like_superfamily"/>
</dbReference>
<dbReference type="InterPro" id="IPR058031">
    <property type="entry name" value="AAA_lid_NorR"/>
</dbReference>
<evidence type="ECO:0000313" key="9">
    <source>
        <dbReference type="EMBL" id="CAH0525168.1"/>
    </source>
</evidence>
<dbReference type="PANTHER" id="PTHR32071:SF21">
    <property type="entry name" value="TRANSCRIPTIONAL REGULATORY PROTEIN FLGR"/>
    <property type="match status" value="1"/>
</dbReference>
<dbReference type="RefSeq" id="WP_237483861.1">
    <property type="nucleotide sequence ID" value="NZ_CAKLCM010000002.1"/>
</dbReference>
<dbReference type="Pfam" id="PF02954">
    <property type="entry name" value="HTH_8"/>
    <property type="match status" value="1"/>
</dbReference>
<dbReference type="PROSITE" id="PS00676">
    <property type="entry name" value="SIGMA54_INTERACT_2"/>
    <property type="match status" value="1"/>
</dbReference>
<evidence type="ECO:0000256" key="3">
    <source>
        <dbReference type="ARBA" id="ARBA00023015"/>
    </source>
</evidence>
<evidence type="ECO:0000256" key="5">
    <source>
        <dbReference type="ARBA" id="ARBA00023163"/>
    </source>
</evidence>
<dbReference type="SMART" id="SM00382">
    <property type="entry name" value="AAA"/>
    <property type="match status" value="1"/>
</dbReference>
<accession>A0ABN8DJ89</accession>
<dbReference type="Gene3D" id="3.40.50.2300">
    <property type="match status" value="1"/>
</dbReference>
<dbReference type="InterPro" id="IPR009057">
    <property type="entry name" value="Homeodomain-like_sf"/>
</dbReference>
<dbReference type="Pfam" id="PF00072">
    <property type="entry name" value="Response_reg"/>
    <property type="match status" value="1"/>
</dbReference>
<keyword evidence="1" id="KW-0547">Nucleotide-binding</keyword>
<dbReference type="SMART" id="SM00448">
    <property type="entry name" value="REC"/>
    <property type="match status" value="1"/>
</dbReference>
<dbReference type="EMBL" id="CAKLCM010000002">
    <property type="protein sequence ID" value="CAH0525168.1"/>
    <property type="molecule type" value="Genomic_DNA"/>
</dbReference>
<proteinExistence type="predicted"/>
<dbReference type="SUPFAM" id="SSF46689">
    <property type="entry name" value="Homeodomain-like"/>
    <property type="match status" value="1"/>
</dbReference>
<keyword evidence="6" id="KW-0597">Phosphoprotein</keyword>
<protein>
    <submittedName>
        <fullName evidence="9">Regulatory protein AtoC</fullName>
    </submittedName>
</protein>
<dbReference type="PROSITE" id="PS50045">
    <property type="entry name" value="SIGMA54_INTERACT_4"/>
    <property type="match status" value="1"/>
</dbReference>
<dbReference type="PROSITE" id="PS50110">
    <property type="entry name" value="RESPONSE_REGULATORY"/>
    <property type="match status" value="1"/>
</dbReference>
<dbReference type="PROSITE" id="PS00688">
    <property type="entry name" value="SIGMA54_INTERACT_3"/>
    <property type="match status" value="1"/>
</dbReference>
<comment type="caution">
    <text evidence="9">The sequence shown here is derived from an EMBL/GenBank/DDBJ whole genome shotgun (WGS) entry which is preliminary data.</text>
</comment>
<feature type="domain" description="Sigma-54 factor interaction" evidence="7">
    <location>
        <begin position="129"/>
        <end position="358"/>
    </location>
</feature>
<dbReference type="PANTHER" id="PTHR32071">
    <property type="entry name" value="TRANSCRIPTIONAL REGULATORY PROTEIN"/>
    <property type="match status" value="1"/>
</dbReference>
<keyword evidence="4" id="KW-0238">DNA-binding</keyword>
<gene>
    <name evidence="9" type="primary">atoC_1</name>
    <name evidence="9" type="ORF">VHP8226_00835</name>
</gene>
<feature type="modified residue" description="4-aspartylphosphate" evidence="6">
    <location>
        <position position="54"/>
    </location>
</feature>
<dbReference type="Gene3D" id="1.10.8.60">
    <property type="match status" value="1"/>
</dbReference>
<dbReference type="InterPro" id="IPR027417">
    <property type="entry name" value="P-loop_NTPase"/>
</dbReference>
<dbReference type="Proteomes" id="UP000838160">
    <property type="component" value="Unassembled WGS sequence"/>
</dbReference>
<name>A0ABN8DJ89_9VIBR</name>
<dbReference type="InterPro" id="IPR002078">
    <property type="entry name" value="Sigma_54_int"/>
</dbReference>
<dbReference type="Pfam" id="PF25601">
    <property type="entry name" value="AAA_lid_14"/>
    <property type="match status" value="1"/>
</dbReference>
<evidence type="ECO:0000259" key="7">
    <source>
        <dbReference type="PROSITE" id="PS50045"/>
    </source>
</evidence>
<evidence type="ECO:0000256" key="4">
    <source>
        <dbReference type="ARBA" id="ARBA00023125"/>
    </source>
</evidence>
<dbReference type="CDD" id="cd00009">
    <property type="entry name" value="AAA"/>
    <property type="match status" value="1"/>
</dbReference>
<dbReference type="Gene3D" id="3.40.50.300">
    <property type="entry name" value="P-loop containing nucleotide triphosphate hydrolases"/>
    <property type="match status" value="1"/>
</dbReference>
<dbReference type="InterPro" id="IPR001789">
    <property type="entry name" value="Sig_transdc_resp-reg_receiver"/>
</dbReference>
<dbReference type="InterPro" id="IPR002197">
    <property type="entry name" value="HTH_Fis"/>
</dbReference>
<dbReference type="Pfam" id="PF00158">
    <property type="entry name" value="Sigma54_activat"/>
    <property type="match status" value="1"/>
</dbReference>
<keyword evidence="5" id="KW-0804">Transcription</keyword>
<evidence type="ECO:0000256" key="6">
    <source>
        <dbReference type="PROSITE-ProRule" id="PRU00169"/>
    </source>
</evidence>
<evidence type="ECO:0000256" key="2">
    <source>
        <dbReference type="ARBA" id="ARBA00022840"/>
    </source>
</evidence>
<evidence type="ECO:0000259" key="8">
    <source>
        <dbReference type="PROSITE" id="PS50110"/>
    </source>
</evidence>
<dbReference type="SUPFAM" id="SSF52172">
    <property type="entry name" value="CheY-like"/>
    <property type="match status" value="1"/>
</dbReference>
<dbReference type="InterPro" id="IPR025944">
    <property type="entry name" value="Sigma_54_int_dom_CS"/>
</dbReference>
<dbReference type="InterPro" id="IPR003593">
    <property type="entry name" value="AAA+_ATPase"/>
</dbReference>
<evidence type="ECO:0000256" key="1">
    <source>
        <dbReference type="ARBA" id="ARBA00022741"/>
    </source>
</evidence>
<keyword evidence="10" id="KW-1185">Reference proteome</keyword>
<sequence>MAQSKVLIVEDDEGLREALVDTLALAGYEWIEADCAEDALVKLKAEPVDIVVSDVQMAGMGGLALLRSIKQHWPKLPVLLMTAYANIEDAVGAMKEGAIDYMAKPFAPEVLLNMVSRYAPVKSDDNGDAIVADEKSLQLLALAQKVAKTDASVMVLGPSGSGKEVMSRYIHNHSNRADGPFVAINCAAIPDNMLEATLFGYEKGAFTGAVQACPGKFEQAQGGTILLDEISEMDLNLQAKLLRVLQEREVERLGSRKSIALDVRVLATSNRDLRQYVQEGNFREDLYYRLNVFPIAWPPLSERKGDITPLAQHLTERHCKKLGMPVPSFSEQALQKLLSYPWPGNVRELDNVVQRALILCDHNLVSAENILLEGVDWQDASGLQNVVANQEVIAPYVAPVAEKLTVAERSDPVAVSTPASEGLGGELRDQEFAIILETLKECQGRRKEMSEKLGISPRTLRYKLAKMRDAGIDIPN</sequence>
<feature type="domain" description="Response regulatory" evidence="8">
    <location>
        <begin position="5"/>
        <end position="119"/>
    </location>
</feature>
<evidence type="ECO:0000313" key="10">
    <source>
        <dbReference type="Proteomes" id="UP000838160"/>
    </source>
</evidence>
<dbReference type="Gene3D" id="1.10.10.60">
    <property type="entry name" value="Homeodomain-like"/>
    <property type="match status" value="1"/>
</dbReference>
<keyword evidence="2" id="KW-0067">ATP-binding</keyword>
<keyword evidence="3" id="KW-0805">Transcription regulation</keyword>